<name>A0ABU6L9L2_9GAMM</name>
<dbReference type="Pfam" id="PF03235">
    <property type="entry name" value="GmrSD_N"/>
    <property type="match status" value="1"/>
</dbReference>
<keyword evidence="3" id="KW-1185">Reference proteome</keyword>
<evidence type="ECO:0000313" key="2">
    <source>
        <dbReference type="EMBL" id="MEC6832994.1"/>
    </source>
</evidence>
<dbReference type="PANTHER" id="PTHR39639:SF1">
    <property type="entry name" value="DUF262 DOMAIN-CONTAINING PROTEIN"/>
    <property type="match status" value="1"/>
</dbReference>
<evidence type="ECO:0000259" key="1">
    <source>
        <dbReference type="Pfam" id="PF03235"/>
    </source>
</evidence>
<evidence type="ECO:0000313" key="3">
    <source>
        <dbReference type="Proteomes" id="UP001306119"/>
    </source>
</evidence>
<sequence>MAIPQLILSSTVNNASIECLVRSPKTETIVDYPWAKRMLANMPIPSWQRDLCWDLEDNMALIESIFMGFLIGGYMQNHWKMNNNLYVKYSDIILDGQQRINAIDGFYNNRFSLDGTYFKDLSDRDRYRFLQHPFPRSLVSSFDEKVLRETYNRLNFTGKRHTKEQRA</sequence>
<dbReference type="RefSeq" id="WP_327775294.1">
    <property type="nucleotide sequence ID" value="NZ_JAYXUG010000013.1"/>
</dbReference>
<organism evidence="2 3">
    <name type="scientific">Photobacterium toruni</name>
    <dbReference type="NCBI Taxonomy" id="1935446"/>
    <lineage>
        <taxon>Bacteria</taxon>
        <taxon>Pseudomonadati</taxon>
        <taxon>Pseudomonadota</taxon>
        <taxon>Gammaproteobacteria</taxon>
        <taxon>Vibrionales</taxon>
        <taxon>Vibrionaceae</taxon>
        <taxon>Photobacterium</taxon>
    </lineage>
</organism>
<dbReference type="InterPro" id="IPR004919">
    <property type="entry name" value="GmrSD_N"/>
</dbReference>
<protein>
    <submittedName>
        <fullName evidence="2">DUF262 domain-containing protein</fullName>
    </submittedName>
</protein>
<proteinExistence type="predicted"/>
<reference evidence="2 3" key="1">
    <citation type="submission" date="2024-01" db="EMBL/GenBank/DDBJ databases">
        <title>Active colonisers of the gastrointestinal tract of Atlantic salmon farmed in a warm water region.</title>
        <authorList>
            <person name="Bowman J.P."/>
        </authorList>
    </citation>
    <scope>NUCLEOTIDE SEQUENCE [LARGE SCALE GENOMIC DNA]</scope>
    <source>
        <strain evidence="2 3">S3MW1</strain>
    </source>
</reference>
<dbReference type="EMBL" id="JAYXUG010000013">
    <property type="protein sequence ID" value="MEC6832994.1"/>
    <property type="molecule type" value="Genomic_DNA"/>
</dbReference>
<dbReference type="Proteomes" id="UP001306119">
    <property type="component" value="Unassembled WGS sequence"/>
</dbReference>
<comment type="caution">
    <text evidence="2">The sequence shown here is derived from an EMBL/GenBank/DDBJ whole genome shotgun (WGS) entry which is preliminary data.</text>
</comment>
<dbReference type="PANTHER" id="PTHR39639">
    <property type="entry name" value="CHROMOSOME 16, WHOLE GENOME SHOTGUN SEQUENCE"/>
    <property type="match status" value="1"/>
</dbReference>
<gene>
    <name evidence="2" type="ORF">VXS06_14600</name>
</gene>
<accession>A0ABU6L9L2</accession>
<feature type="domain" description="GmrSD restriction endonucleases N-terminal" evidence="1">
    <location>
        <begin position="43"/>
        <end position="133"/>
    </location>
</feature>